<organism evidence="2 3">
    <name type="scientific">Brassica napus</name>
    <name type="common">Rape</name>
    <dbReference type="NCBI Taxonomy" id="3708"/>
    <lineage>
        <taxon>Eukaryota</taxon>
        <taxon>Viridiplantae</taxon>
        <taxon>Streptophyta</taxon>
        <taxon>Embryophyta</taxon>
        <taxon>Tracheophyta</taxon>
        <taxon>Spermatophyta</taxon>
        <taxon>Magnoliopsida</taxon>
        <taxon>eudicotyledons</taxon>
        <taxon>Gunneridae</taxon>
        <taxon>Pentapetalae</taxon>
        <taxon>rosids</taxon>
        <taxon>malvids</taxon>
        <taxon>Brassicales</taxon>
        <taxon>Brassicaceae</taxon>
        <taxon>Brassiceae</taxon>
        <taxon>Brassica</taxon>
    </lineage>
</organism>
<evidence type="ECO:0000256" key="1">
    <source>
        <dbReference type="SAM" id="MobiDB-lite"/>
    </source>
</evidence>
<dbReference type="Proteomes" id="UP000824890">
    <property type="component" value="Unassembled WGS sequence"/>
</dbReference>
<name>A0ABQ8BM60_BRANA</name>
<comment type="caution">
    <text evidence="2">The sequence shown here is derived from an EMBL/GenBank/DDBJ whole genome shotgun (WGS) entry which is preliminary data.</text>
</comment>
<feature type="non-terminal residue" evidence="2">
    <location>
        <position position="1"/>
    </location>
</feature>
<accession>A0ABQ8BM60</accession>
<reference evidence="2 3" key="1">
    <citation type="submission" date="2021-05" db="EMBL/GenBank/DDBJ databases">
        <title>Genome Assembly of Synthetic Allotetraploid Brassica napus Reveals Homoeologous Exchanges between Subgenomes.</title>
        <authorList>
            <person name="Davis J.T."/>
        </authorList>
    </citation>
    <scope>NUCLEOTIDE SEQUENCE [LARGE SCALE GENOMIC DNA]</scope>
    <source>
        <strain evidence="3">cv. Da-Ae</strain>
        <tissue evidence="2">Seedling</tissue>
    </source>
</reference>
<feature type="region of interest" description="Disordered" evidence="1">
    <location>
        <begin position="1"/>
        <end position="89"/>
    </location>
</feature>
<protein>
    <submittedName>
        <fullName evidence="2">Uncharacterized protein</fullName>
    </submittedName>
</protein>
<evidence type="ECO:0000313" key="2">
    <source>
        <dbReference type="EMBL" id="KAH0905893.1"/>
    </source>
</evidence>
<sequence>SKFFVLSTMNPNSESHVFGDLISKKSNGKDGVSSDEPIECTGQSGVSSTKAVSGDPLSKKPNGKAVVSSAEPIKHSSGTGVPKSQPISSSPSLPYLPFNVHGSLIMEFITNGGMLLSVLLSYKLQLPYLNKSNVKRIGLQIILRVSRGAPGRTFLTTHGGCWFDGERCCGHREGKSLAKQKVRKFSRKQLYDSDTLKRLSGILGAILHWAYFPFRKEKSLWVLLADSNNICFFLKVAFMDRLEKFRLCEKIKSGSRLVLQPLSEVGVVTLSFTNSPRLFFDSVVSVTEKYLSRQPLSSLSSTETGWWTSAIGHERDERDTYNQ</sequence>
<evidence type="ECO:0000313" key="3">
    <source>
        <dbReference type="Proteomes" id="UP000824890"/>
    </source>
</evidence>
<feature type="compositionally biased region" description="Polar residues" evidence="1">
    <location>
        <begin position="41"/>
        <end position="51"/>
    </location>
</feature>
<dbReference type="EMBL" id="JAGKQM010000010">
    <property type="protein sequence ID" value="KAH0905893.1"/>
    <property type="molecule type" value="Genomic_DNA"/>
</dbReference>
<proteinExistence type="predicted"/>
<gene>
    <name evidence="2" type="ORF">HID58_037720</name>
</gene>
<keyword evidence="3" id="KW-1185">Reference proteome</keyword>